<name>A0ABQ7DR28_BRACR</name>
<sequence length="252" mass="27544">MESSTLFAWGPCRGRLGRGQCIPGPFGTPILGGLILSPLLLESCFLFSGFLDKFMDITVVPHFAAVPQCSHTPTFCLAGGLSRRPSDPSCCSFGRACPCNSGILGRHPVDKRRSIRLCSTQVRLPTEKRGEYGLLSEGRFWEPTNSTQEKQAITMVDLDLKWERRSLLGIWFIRRVHKREEGLGSVIPNDIELEIPVLPCGSDLSCLHEAESRRRRLGARVQRLGLRGRWAAAGFGGGGAAVARGGGGVLLW</sequence>
<gene>
    <name evidence="1" type="ORF">DY000_02031660</name>
</gene>
<comment type="caution">
    <text evidence="1">The sequence shown here is derived from an EMBL/GenBank/DDBJ whole genome shotgun (WGS) entry which is preliminary data.</text>
</comment>
<organism evidence="1 2">
    <name type="scientific">Brassica cretica</name>
    <name type="common">Mustard</name>
    <dbReference type="NCBI Taxonomy" id="69181"/>
    <lineage>
        <taxon>Eukaryota</taxon>
        <taxon>Viridiplantae</taxon>
        <taxon>Streptophyta</taxon>
        <taxon>Embryophyta</taxon>
        <taxon>Tracheophyta</taxon>
        <taxon>Spermatophyta</taxon>
        <taxon>Magnoliopsida</taxon>
        <taxon>eudicotyledons</taxon>
        <taxon>Gunneridae</taxon>
        <taxon>Pentapetalae</taxon>
        <taxon>rosids</taxon>
        <taxon>malvids</taxon>
        <taxon>Brassicales</taxon>
        <taxon>Brassicaceae</taxon>
        <taxon>Brassiceae</taxon>
        <taxon>Brassica</taxon>
    </lineage>
</organism>
<evidence type="ECO:0000313" key="2">
    <source>
        <dbReference type="Proteomes" id="UP000266723"/>
    </source>
</evidence>
<accession>A0ABQ7DR28</accession>
<dbReference type="Proteomes" id="UP000266723">
    <property type="component" value="Unassembled WGS sequence"/>
</dbReference>
<evidence type="ECO:0000313" key="1">
    <source>
        <dbReference type="EMBL" id="KAF3579600.1"/>
    </source>
</evidence>
<dbReference type="EMBL" id="QGKV02000649">
    <property type="protein sequence ID" value="KAF3579600.1"/>
    <property type="molecule type" value="Genomic_DNA"/>
</dbReference>
<reference evidence="1 2" key="1">
    <citation type="journal article" date="2020" name="BMC Genomics">
        <title>Intraspecific diversification of the crop wild relative Brassica cretica Lam. using demographic model selection.</title>
        <authorList>
            <person name="Kioukis A."/>
            <person name="Michalopoulou V.A."/>
            <person name="Briers L."/>
            <person name="Pirintsos S."/>
            <person name="Studholme D.J."/>
            <person name="Pavlidis P."/>
            <person name="Sarris P.F."/>
        </authorList>
    </citation>
    <scope>NUCLEOTIDE SEQUENCE [LARGE SCALE GENOMIC DNA]</scope>
    <source>
        <strain evidence="2">cv. PFS-1207/04</strain>
    </source>
</reference>
<proteinExistence type="predicted"/>
<keyword evidence="2" id="KW-1185">Reference proteome</keyword>
<protein>
    <submittedName>
        <fullName evidence="1">Uncharacterized protein</fullName>
    </submittedName>
</protein>